<keyword evidence="1" id="KW-1133">Transmembrane helix</keyword>
<organism evidence="2 3">
    <name type="scientific">Chitinophaga horti</name>
    <dbReference type="NCBI Taxonomy" id="2920382"/>
    <lineage>
        <taxon>Bacteria</taxon>
        <taxon>Pseudomonadati</taxon>
        <taxon>Bacteroidota</taxon>
        <taxon>Chitinophagia</taxon>
        <taxon>Chitinophagales</taxon>
        <taxon>Chitinophagaceae</taxon>
        <taxon>Chitinophaga</taxon>
    </lineage>
</organism>
<accession>A0ABY6J4W2</accession>
<dbReference type="Proteomes" id="UP001162741">
    <property type="component" value="Chromosome"/>
</dbReference>
<keyword evidence="3" id="KW-1185">Reference proteome</keyword>
<keyword evidence="1" id="KW-0472">Membrane</keyword>
<feature type="transmembrane region" description="Helical" evidence="1">
    <location>
        <begin position="12"/>
        <end position="32"/>
    </location>
</feature>
<keyword evidence="1" id="KW-0812">Transmembrane</keyword>
<protein>
    <submittedName>
        <fullName evidence="2">Uncharacterized protein</fullName>
    </submittedName>
</protein>
<name>A0ABY6J4W2_9BACT</name>
<evidence type="ECO:0000313" key="2">
    <source>
        <dbReference type="EMBL" id="UYQ93341.1"/>
    </source>
</evidence>
<dbReference type="RefSeq" id="WP_244841194.1">
    <property type="nucleotide sequence ID" value="NZ_CP107006.1"/>
</dbReference>
<dbReference type="EMBL" id="CP107006">
    <property type="protein sequence ID" value="UYQ93341.1"/>
    <property type="molecule type" value="Genomic_DNA"/>
</dbReference>
<evidence type="ECO:0000256" key="1">
    <source>
        <dbReference type="SAM" id="Phobius"/>
    </source>
</evidence>
<proteinExistence type="predicted"/>
<sequence>MNIRNIQQNLTQHGPSIIVLLVLGLLILSLTMRKQAKGFSKNDVSKAQTAASI</sequence>
<evidence type="ECO:0000313" key="3">
    <source>
        <dbReference type="Proteomes" id="UP001162741"/>
    </source>
</evidence>
<gene>
    <name evidence="2" type="ORF">MKQ68_24980</name>
</gene>
<reference evidence="2" key="1">
    <citation type="submission" date="2022-10" db="EMBL/GenBank/DDBJ databases">
        <title>Chitinophaga sp. nov., isolated from soil.</title>
        <authorList>
            <person name="Jeon C.O."/>
        </authorList>
    </citation>
    <scope>NUCLEOTIDE SEQUENCE</scope>
    <source>
        <strain evidence="2">R8</strain>
    </source>
</reference>